<protein>
    <submittedName>
        <fullName evidence="1">Uncharacterized protein</fullName>
    </submittedName>
</protein>
<gene>
    <name evidence="1" type="ORF">OCU04_009918</name>
</gene>
<organism evidence="1 2">
    <name type="scientific">Sclerotinia nivalis</name>
    <dbReference type="NCBI Taxonomy" id="352851"/>
    <lineage>
        <taxon>Eukaryota</taxon>
        <taxon>Fungi</taxon>
        <taxon>Dikarya</taxon>
        <taxon>Ascomycota</taxon>
        <taxon>Pezizomycotina</taxon>
        <taxon>Leotiomycetes</taxon>
        <taxon>Helotiales</taxon>
        <taxon>Sclerotiniaceae</taxon>
        <taxon>Sclerotinia</taxon>
    </lineage>
</organism>
<keyword evidence="2" id="KW-1185">Reference proteome</keyword>
<dbReference type="AlphaFoldDB" id="A0A9X0AEE6"/>
<comment type="caution">
    <text evidence="1">The sequence shown here is derived from an EMBL/GenBank/DDBJ whole genome shotgun (WGS) entry which is preliminary data.</text>
</comment>
<name>A0A9X0AEE6_9HELO</name>
<evidence type="ECO:0000313" key="2">
    <source>
        <dbReference type="Proteomes" id="UP001152300"/>
    </source>
</evidence>
<reference evidence="1" key="1">
    <citation type="submission" date="2022-11" db="EMBL/GenBank/DDBJ databases">
        <title>Genome Resource of Sclerotinia nivalis Strain SnTB1, a Plant Pathogen Isolated from American Ginseng.</title>
        <authorList>
            <person name="Fan S."/>
        </authorList>
    </citation>
    <scope>NUCLEOTIDE SEQUENCE</scope>
    <source>
        <strain evidence="1">SnTB1</strain>
    </source>
</reference>
<proteinExistence type="predicted"/>
<evidence type="ECO:0000313" key="1">
    <source>
        <dbReference type="EMBL" id="KAJ8060834.1"/>
    </source>
</evidence>
<accession>A0A9X0AEE6</accession>
<dbReference type="Gene3D" id="2.60.120.620">
    <property type="entry name" value="q2cbj1_9rhob like domain"/>
    <property type="match status" value="1"/>
</dbReference>
<dbReference type="EMBL" id="JAPEIS010000012">
    <property type="protein sequence ID" value="KAJ8060834.1"/>
    <property type="molecule type" value="Genomic_DNA"/>
</dbReference>
<dbReference type="OrthoDB" id="445007at2759"/>
<dbReference type="Proteomes" id="UP001152300">
    <property type="component" value="Unassembled WGS sequence"/>
</dbReference>
<sequence length="147" mass="16936">MTWLVMSSMYSKVSERSYALEMFTNMFAPKVKHTIRSREPFFLLVTCEWFSFTIKKTRRVVSIKQRKFRAPSVTSSECIGNRLFVHCQTNAPLIFGTSFAHRSGPNNSTDDRRVLYATYNRAADGDNPDAYFLERAKRYPLTQAGIG</sequence>